<feature type="transmembrane region" description="Helical" evidence="6">
    <location>
        <begin position="114"/>
        <end position="136"/>
    </location>
</feature>
<dbReference type="InterPro" id="IPR036259">
    <property type="entry name" value="MFS_trans_sf"/>
</dbReference>
<feature type="transmembrane region" description="Helical" evidence="6">
    <location>
        <begin position="89"/>
        <end position="108"/>
    </location>
</feature>
<feature type="transmembrane region" description="Helical" evidence="6">
    <location>
        <begin position="62"/>
        <end position="82"/>
    </location>
</feature>
<dbReference type="SUPFAM" id="SSF103473">
    <property type="entry name" value="MFS general substrate transporter"/>
    <property type="match status" value="1"/>
</dbReference>
<dbReference type="GO" id="GO:0016020">
    <property type="term" value="C:membrane"/>
    <property type="evidence" value="ECO:0007669"/>
    <property type="project" value="UniProtKB-SubCell"/>
</dbReference>
<dbReference type="OrthoDB" id="7442224at2"/>
<dbReference type="RefSeq" id="WP_125230796.1">
    <property type="nucleotide sequence ID" value="NZ_RWJI01000001.1"/>
</dbReference>
<feature type="transmembrane region" description="Helical" evidence="6">
    <location>
        <begin position="22"/>
        <end position="42"/>
    </location>
</feature>
<name>A0A3R8Q5N0_9SPHN</name>
<evidence type="ECO:0000256" key="2">
    <source>
        <dbReference type="ARBA" id="ARBA00022448"/>
    </source>
</evidence>
<feature type="transmembrane region" description="Helical" evidence="6">
    <location>
        <begin position="326"/>
        <end position="348"/>
    </location>
</feature>
<keyword evidence="9" id="KW-1185">Reference proteome</keyword>
<dbReference type="Pfam" id="PF07690">
    <property type="entry name" value="MFS_1"/>
    <property type="match status" value="1"/>
</dbReference>
<gene>
    <name evidence="8" type="ORF">D7D48_08175</name>
</gene>
<feature type="transmembrane region" description="Helical" evidence="6">
    <location>
        <begin position="148"/>
        <end position="170"/>
    </location>
</feature>
<evidence type="ECO:0000256" key="5">
    <source>
        <dbReference type="ARBA" id="ARBA00023136"/>
    </source>
</evidence>
<keyword evidence="2" id="KW-0813">Transport</keyword>
<evidence type="ECO:0000313" key="9">
    <source>
        <dbReference type="Proteomes" id="UP000268553"/>
    </source>
</evidence>
<evidence type="ECO:0000256" key="6">
    <source>
        <dbReference type="SAM" id="Phobius"/>
    </source>
</evidence>
<dbReference type="InterPro" id="IPR044770">
    <property type="entry name" value="MFS_spinster-like"/>
</dbReference>
<keyword evidence="5 6" id="KW-0472">Membrane</keyword>
<dbReference type="PROSITE" id="PS50850">
    <property type="entry name" value="MFS"/>
    <property type="match status" value="1"/>
</dbReference>
<feature type="transmembrane region" description="Helical" evidence="6">
    <location>
        <begin position="176"/>
        <end position="198"/>
    </location>
</feature>
<dbReference type="Proteomes" id="UP000268553">
    <property type="component" value="Unassembled WGS sequence"/>
</dbReference>
<evidence type="ECO:0000256" key="4">
    <source>
        <dbReference type="ARBA" id="ARBA00022989"/>
    </source>
</evidence>
<keyword evidence="4 6" id="KW-1133">Transmembrane helix</keyword>
<feature type="transmembrane region" description="Helical" evidence="6">
    <location>
        <begin position="270"/>
        <end position="289"/>
    </location>
</feature>
<evidence type="ECO:0000313" key="8">
    <source>
        <dbReference type="EMBL" id="RRQ52781.1"/>
    </source>
</evidence>
<proteinExistence type="predicted"/>
<dbReference type="PANTHER" id="PTHR23505:SF79">
    <property type="entry name" value="PROTEIN SPINSTER"/>
    <property type="match status" value="1"/>
</dbReference>
<feature type="transmembrane region" description="Helical" evidence="6">
    <location>
        <begin position="301"/>
        <end position="320"/>
    </location>
</feature>
<evidence type="ECO:0000256" key="3">
    <source>
        <dbReference type="ARBA" id="ARBA00022692"/>
    </source>
</evidence>
<dbReference type="PANTHER" id="PTHR23505">
    <property type="entry name" value="SPINSTER"/>
    <property type="match status" value="1"/>
</dbReference>
<dbReference type="EMBL" id="RWJI01000001">
    <property type="protein sequence ID" value="RRQ52781.1"/>
    <property type="molecule type" value="Genomic_DNA"/>
</dbReference>
<feature type="transmembrane region" description="Helical" evidence="6">
    <location>
        <begin position="401"/>
        <end position="418"/>
    </location>
</feature>
<dbReference type="InterPro" id="IPR011701">
    <property type="entry name" value="MFS"/>
</dbReference>
<dbReference type="Gene3D" id="1.20.1250.20">
    <property type="entry name" value="MFS general substrate transporter like domains"/>
    <property type="match status" value="2"/>
</dbReference>
<feature type="transmembrane region" description="Helical" evidence="6">
    <location>
        <begin position="230"/>
        <end position="250"/>
    </location>
</feature>
<dbReference type="AlphaFoldDB" id="A0A3R8Q5N0"/>
<reference evidence="8 9" key="1">
    <citation type="submission" date="2018-12" db="EMBL/GenBank/DDBJ databases">
        <authorList>
            <person name="Kim S.-J."/>
            <person name="Jung G.-Y."/>
        </authorList>
    </citation>
    <scope>NUCLEOTIDE SEQUENCE [LARGE SCALE GENOMIC DNA]</scope>
    <source>
        <strain evidence="8 9">03SU3-P</strain>
    </source>
</reference>
<accession>A0A3R8Q5N0</accession>
<feature type="transmembrane region" description="Helical" evidence="6">
    <location>
        <begin position="360"/>
        <end position="381"/>
    </location>
</feature>
<dbReference type="GO" id="GO:0022857">
    <property type="term" value="F:transmembrane transporter activity"/>
    <property type="evidence" value="ECO:0007669"/>
    <property type="project" value="InterPro"/>
</dbReference>
<feature type="domain" description="Major facilitator superfamily (MFS) profile" evidence="7">
    <location>
        <begin position="24"/>
        <end position="435"/>
    </location>
</feature>
<evidence type="ECO:0000259" key="7">
    <source>
        <dbReference type="PROSITE" id="PS50850"/>
    </source>
</evidence>
<organism evidence="8 9">
    <name type="scientific">Sphingorhabdus wooponensis</name>
    <dbReference type="NCBI Taxonomy" id="940136"/>
    <lineage>
        <taxon>Bacteria</taxon>
        <taxon>Pseudomonadati</taxon>
        <taxon>Pseudomonadota</taxon>
        <taxon>Alphaproteobacteria</taxon>
        <taxon>Sphingomonadales</taxon>
        <taxon>Sphingomonadaceae</taxon>
        <taxon>Sphingorhabdus</taxon>
    </lineage>
</organism>
<comment type="subcellular location">
    <subcellularLocation>
        <location evidence="1">Membrane</location>
        <topology evidence="1">Multi-pass membrane protein</topology>
    </subcellularLocation>
</comment>
<sequence>MADNVPTAPIRVDEVSSLGQRWYVLIIMMLVYTISIADRYVLSTLLGPISEELQLSDTETAWLGLPLALFYVVMGIPLSWLCDRTNRRNLLAASVAVWSFMTAITGYTRGYFDLLLARVGVGIGEAGGTPACNSIIADYFPADRRSMAMTVFALGAPIGAWLGSDIAGLVSTVHGWRAAFLVLGVPGIILALIIMVTIKEPKRGRLDAVQEEKAPKIMETLKFLWSQKSAVHAMTGSGLSAFWGWGLMWFTPLFLQRTYGMDEGEAGGMLGWIYLIGGIGASLLTAWVVARPRYTDPRKIARLLAVVTALATIPSFLAYYTRDLGFAQFMWWLFIPAIYFYIGPAFALCQNLAAPRMRSMAVAISLLVANVLNLIIAPAIVGGLSDFFDATGGGNADSLRLAQLILAPTGLWAAWHYWRAEKYIIEDQKRAIGYV</sequence>
<dbReference type="InterPro" id="IPR020846">
    <property type="entry name" value="MFS_dom"/>
</dbReference>
<keyword evidence="3 6" id="KW-0812">Transmembrane</keyword>
<protein>
    <submittedName>
        <fullName evidence="8">MFS transporter</fullName>
    </submittedName>
</protein>
<evidence type="ECO:0000256" key="1">
    <source>
        <dbReference type="ARBA" id="ARBA00004141"/>
    </source>
</evidence>
<dbReference type="CDD" id="cd17328">
    <property type="entry name" value="MFS_spinster_like"/>
    <property type="match status" value="1"/>
</dbReference>
<comment type="caution">
    <text evidence="8">The sequence shown here is derived from an EMBL/GenBank/DDBJ whole genome shotgun (WGS) entry which is preliminary data.</text>
</comment>